<dbReference type="InterPro" id="IPR013762">
    <property type="entry name" value="Integrase-like_cat_sf"/>
</dbReference>
<keyword evidence="4" id="KW-0233">DNA recombination</keyword>
<evidence type="ECO:0000256" key="2">
    <source>
        <dbReference type="ARBA" id="ARBA00022908"/>
    </source>
</evidence>
<dbReference type="GO" id="GO:0015074">
    <property type="term" value="P:DNA integration"/>
    <property type="evidence" value="ECO:0007669"/>
    <property type="project" value="UniProtKB-KW"/>
</dbReference>
<gene>
    <name evidence="6" type="ORF">EGH31_0366</name>
</gene>
<protein>
    <submittedName>
        <fullName evidence="6">Phage integrase</fullName>
    </submittedName>
</protein>
<dbReference type="CDD" id="cd00801">
    <property type="entry name" value="INT_P4_C"/>
    <property type="match status" value="1"/>
</dbReference>
<dbReference type="InterPro" id="IPR002104">
    <property type="entry name" value="Integrase_catalytic"/>
</dbReference>
<keyword evidence="2" id="KW-0229">DNA integration</keyword>
<comment type="caution">
    <text evidence="6">The sequence shown here is derived from an EMBL/GenBank/DDBJ whole genome shotgun (WGS) entry which is preliminary data.</text>
</comment>
<dbReference type="Pfam" id="PF13356">
    <property type="entry name" value="Arm-DNA-bind_3"/>
    <property type="match status" value="1"/>
</dbReference>
<evidence type="ECO:0000256" key="3">
    <source>
        <dbReference type="ARBA" id="ARBA00023125"/>
    </source>
</evidence>
<dbReference type="Gene3D" id="1.10.150.130">
    <property type="match status" value="1"/>
</dbReference>
<keyword evidence="3" id="KW-0238">DNA-binding</keyword>
<feature type="domain" description="Tyr recombinase" evidence="5">
    <location>
        <begin position="206"/>
        <end position="386"/>
    </location>
</feature>
<dbReference type="InterPro" id="IPR050808">
    <property type="entry name" value="Phage_Integrase"/>
</dbReference>
<dbReference type="AlphaFoldDB" id="A0AAQ1YMR0"/>
<sequence length="404" mass="47084">MKIIKPLTDSKILSFKAQEKEYTKHDGKESGLGIKINSSGSKIWYFFYKFDNRKRKMSLGEYPALSLVHAREMAQEYRGLVLRHIDPQVYRQSLLNPVEEKKITFSEMAIRWRDKRLKLGKLKPETVNDAFRRVELHLFPKIADLPIEQASYKTFEPVLLPLKNSNTLYKINIAINQIFRMAEDEDLIVKNPFRKIHDEFTYVETKNHPTLAPEELPRLFEVMQGANLEKPTELLIEWQLLSILRSSEAVSIEWADIDWNAKALHIPAERMKGGKRSHSVPLSRQALNILEQMRRYTGNRKYVFCSRIAPYNRPMNSGAANVALKRMGFKGLLVAHGLRSIASTYLHELDRFSSEAIELCLSHENRGKVRKAYDKSQKWRSRQEIMQTWGDYVELCKVQALRMS</sequence>
<dbReference type="SUPFAM" id="SSF56349">
    <property type="entry name" value="DNA breaking-rejoining enzymes"/>
    <property type="match status" value="1"/>
</dbReference>
<dbReference type="GO" id="GO:0006310">
    <property type="term" value="P:DNA recombination"/>
    <property type="evidence" value="ECO:0007669"/>
    <property type="project" value="UniProtKB-KW"/>
</dbReference>
<proteinExistence type="inferred from homology"/>
<dbReference type="InterPro" id="IPR010998">
    <property type="entry name" value="Integrase_recombinase_N"/>
</dbReference>
<organism evidence="6 7">
    <name type="scientific">Haemophilus haemolyticus</name>
    <dbReference type="NCBI Taxonomy" id="726"/>
    <lineage>
        <taxon>Bacteria</taxon>
        <taxon>Pseudomonadati</taxon>
        <taxon>Pseudomonadota</taxon>
        <taxon>Gammaproteobacteria</taxon>
        <taxon>Pasteurellales</taxon>
        <taxon>Pasteurellaceae</taxon>
        <taxon>Haemophilus</taxon>
    </lineage>
</organism>
<dbReference type="InterPro" id="IPR011010">
    <property type="entry name" value="DNA_brk_join_enz"/>
</dbReference>
<dbReference type="InterPro" id="IPR025166">
    <property type="entry name" value="Integrase_DNA_bind_dom"/>
</dbReference>
<evidence type="ECO:0000256" key="1">
    <source>
        <dbReference type="ARBA" id="ARBA00008857"/>
    </source>
</evidence>
<dbReference type="Gene3D" id="3.30.160.390">
    <property type="entry name" value="Integrase, DNA-binding domain"/>
    <property type="match status" value="1"/>
</dbReference>
<dbReference type="EMBL" id="RWKG01000010">
    <property type="protein sequence ID" value="TDN43300.1"/>
    <property type="molecule type" value="Genomic_DNA"/>
</dbReference>
<accession>A0AAQ1YMR0</accession>
<evidence type="ECO:0000313" key="6">
    <source>
        <dbReference type="EMBL" id="TDN43300.1"/>
    </source>
</evidence>
<evidence type="ECO:0000313" key="7">
    <source>
        <dbReference type="Proteomes" id="UP000294998"/>
    </source>
</evidence>
<dbReference type="RefSeq" id="WP_133498142.1">
    <property type="nucleotide sequence ID" value="NZ_RWKG01000010.1"/>
</dbReference>
<reference evidence="6 7" key="1">
    <citation type="submission" date="2018-12" db="EMBL/GenBank/DDBJ databases">
        <authorList>
            <person name="Fluit A.C."/>
        </authorList>
    </citation>
    <scope>NUCLEOTIDE SEQUENCE [LARGE SCALE GENOMIC DNA]</scope>
    <source>
        <strain evidence="6 7">16-549009</strain>
    </source>
</reference>
<dbReference type="PANTHER" id="PTHR30629">
    <property type="entry name" value="PROPHAGE INTEGRASE"/>
    <property type="match status" value="1"/>
</dbReference>
<dbReference type="PANTHER" id="PTHR30629:SF6">
    <property type="entry name" value="PROPHAGE INTEGRASE INTA-RELATED"/>
    <property type="match status" value="1"/>
</dbReference>
<dbReference type="Pfam" id="PF00589">
    <property type="entry name" value="Phage_integrase"/>
    <property type="match status" value="1"/>
</dbReference>
<dbReference type="InterPro" id="IPR038488">
    <property type="entry name" value="Integrase_DNA-bd_sf"/>
</dbReference>
<dbReference type="PROSITE" id="PS51898">
    <property type="entry name" value="TYR_RECOMBINASE"/>
    <property type="match status" value="1"/>
</dbReference>
<dbReference type="GO" id="GO:0003677">
    <property type="term" value="F:DNA binding"/>
    <property type="evidence" value="ECO:0007669"/>
    <property type="project" value="UniProtKB-KW"/>
</dbReference>
<evidence type="ECO:0000256" key="4">
    <source>
        <dbReference type="ARBA" id="ARBA00023172"/>
    </source>
</evidence>
<dbReference type="Proteomes" id="UP000294998">
    <property type="component" value="Unassembled WGS sequence"/>
</dbReference>
<dbReference type="Gene3D" id="1.10.443.10">
    <property type="entry name" value="Intergrase catalytic core"/>
    <property type="match status" value="1"/>
</dbReference>
<evidence type="ECO:0000259" key="5">
    <source>
        <dbReference type="PROSITE" id="PS51898"/>
    </source>
</evidence>
<comment type="similarity">
    <text evidence="1">Belongs to the 'phage' integrase family.</text>
</comment>
<name>A0AAQ1YMR0_HAEHA</name>